<dbReference type="PANTHER" id="PTHR10859:SF114">
    <property type="entry name" value="DOLICHOL-PHOSPHATE MANNOSYLTRANSFERASE"/>
    <property type="match status" value="1"/>
</dbReference>
<keyword evidence="4 5" id="KW-0472">Membrane</keyword>
<keyword evidence="8" id="KW-0328">Glycosyltransferase</keyword>
<feature type="transmembrane region" description="Helical" evidence="5">
    <location>
        <begin position="295"/>
        <end position="314"/>
    </location>
</feature>
<keyword evidence="8" id="KW-0808">Transferase</keyword>
<dbReference type="RefSeq" id="WP_377736076.1">
    <property type="nucleotide sequence ID" value="NZ_JBHSRI010000038.1"/>
</dbReference>
<dbReference type="Pfam" id="PF04138">
    <property type="entry name" value="GtrA_DPMS_TM"/>
    <property type="match status" value="1"/>
</dbReference>
<feature type="transmembrane region" description="Helical" evidence="5">
    <location>
        <begin position="320"/>
        <end position="337"/>
    </location>
</feature>
<evidence type="ECO:0000256" key="5">
    <source>
        <dbReference type="SAM" id="Phobius"/>
    </source>
</evidence>
<gene>
    <name evidence="8" type="ORF">ACFPYN_17895</name>
</gene>
<evidence type="ECO:0000256" key="3">
    <source>
        <dbReference type="ARBA" id="ARBA00022989"/>
    </source>
</evidence>
<keyword evidence="2 5" id="KW-0812">Transmembrane</keyword>
<protein>
    <submittedName>
        <fullName evidence="8">Glycosyltransferase</fullName>
        <ecNumber evidence="8">2.4.-.-</ecNumber>
    </submittedName>
</protein>
<evidence type="ECO:0000256" key="1">
    <source>
        <dbReference type="ARBA" id="ARBA00004141"/>
    </source>
</evidence>
<evidence type="ECO:0000256" key="4">
    <source>
        <dbReference type="ARBA" id="ARBA00023136"/>
    </source>
</evidence>
<evidence type="ECO:0000313" key="9">
    <source>
        <dbReference type="Proteomes" id="UP001596170"/>
    </source>
</evidence>
<dbReference type="EMBL" id="JBHSRI010000038">
    <property type="protein sequence ID" value="MFC6041282.1"/>
    <property type="molecule type" value="Genomic_DNA"/>
</dbReference>
<dbReference type="Pfam" id="PF00535">
    <property type="entry name" value="Glycos_transf_2"/>
    <property type="match status" value="1"/>
</dbReference>
<dbReference type="InterPro" id="IPR007267">
    <property type="entry name" value="GtrA_DPMS_TM"/>
</dbReference>
<dbReference type="PANTHER" id="PTHR10859">
    <property type="entry name" value="GLYCOSYL TRANSFERASE"/>
    <property type="match status" value="1"/>
</dbReference>
<dbReference type="GO" id="GO:0016757">
    <property type="term" value="F:glycosyltransferase activity"/>
    <property type="evidence" value="ECO:0007669"/>
    <property type="project" value="UniProtKB-KW"/>
</dbReference>
<sequence>MDHTCILIAAYKPEDTCLQTIKQLINTGFLHIIVVNDGSGQQFTPFFESIDKIPEVKVLHHATNQGKGRALKTAFHYILNERPDINKIITADADGQHRIKDICVLYQASFEQHGILLGVRNFDQADIPFRSRFGNKLTRNLFRYTTGIGITDTQTGLRLFFRKHLKWLLSIKGEAFDFELNMLAQSKEADIAIYEYEIDTVYENDNKSSHFQPIKSSLQIYKVFSKFAVSGLASFGLDMALFALFIWLWRDDAPEMYIVFATVLARVISASFNYLINRQKVFKKGDESSFVKYMILATVIMGLSAGLVYGLFFITGRGELVIKALVDSVLFLVGFIIQRDWVFKKKKPKH</sequence>
<reference evidence="9" key="1">
    <citation type="journal article" date="2019" name="Int. J. Syst. Evol. Microbiol.">
        <title>The Global Catalogue of Microorganisms (GCM) 10K type strain sequencing project: providing services to taxonomists for standard genome sequencing and annotation.</title>
        <authorList>
            <consortium name="The Broad Institute Genomics Platform"/>
            <consortium name="The Broad Institute Genome Sequencing Center for Infectious Disease"/>
            <person name="Wu L."/>
            <person name="Ma J."/>
        </authorList>
    </citation>
    <scope>NUCLEOTIDE SEQUENCE [LARGE SCALE GENOMIC DNA]</scope>
    <source>
        <strain evidence="9">CCUG 54527</strain>
    </source>
</reference>
<dbReference type="CDD" id="cd04179">
    <property type="entry name" value="DPM_DPG-synthase_like"/>
    <property type="match status" value="1"/>
</dbReference>
<evidence type="ECO:0000313" key="8">
    <source>
        <dbReference type="EMBL" id="MFC6041282.1"/>
    </source>
</evidence>
<evidence type="ECO:0000256" key="2">
    <source>
        <dbReference type="ARBA" id="ARBA00022692"/>
    </source>
</evidence>
<dbReference type="InterPro" id="IPR001173">
    <property type="entry name" value="Glyco_trans_2-like"/>
</dbReference>
<accession>A0ABW1LDJ8</accession>
<keyword evidence="3 5" id="KW-1133">Transmembrane helix</keyword>
<keyword evidence="9" id="KW-1185">Reference proteome</keyword>
<evidence type="ECO:0000259" key="7">
    <source>
        <dbReference type="Pfam" id="PF04138"/>
    </source>
</evidence>
<dbReference type="EC" id="2.4.-.-" evidence="8"/>
<organism evidence="8 9">
    <name type="scientific">Paenisporosarcina macmurdoensis</name>
    <dbReference type="NCBI Taxonomy" id="212659"/>
    <lineage>
        <taxon>Bacteria</taxon>
        <taxon>Bacillati</taxon>
        <taxon>Bacillota</taxon>
        <taxon>Bacilli</taxon>
        <taxon>Bacillales</taxon>
        <taxon>Caryophanaceae</taxon>
        <taxon>Paenisporosarcina</taxon>
    </lineage>
</organism>
<dbReference type="Gene3D" id="3.90.550.10">
    <property type="entry name" value="Spore Coat Polysaccharide Biosynthesis Protein SpsA, Chain A"/>
    <property type="match status" value="1"/>
</dbReference>
<comment type="caution">
    <text evidence="8">The sequence shown here is derived from an EMBL/GenBank/DDBJ whole genome shotgun (WGS) entry which is preliminary data.</text>
</comment>
<feature type="domain" description="GtrA/DPMS transmembrane" evidence="7">
    <location>
        <begin position="226"/>
        <end position="343"/>
    </location>
</feature>
<dbReference type="Proteomes" id="UP001596170">
    <property type="component" value="Unassembled WGS sequence"/>
</dbReference>
<proteinExistence type="predicted"/>
<evidence type="ECO:0000259" key="6">
    <source>
        <dbReference type="Pfam" id="PF00535"/>
    </source>
</evidence>
<dbReference type="SUPFAM" id="SSF53448">
    <property type="entry name" value="Nucleotide-diphospho-sugar transferases"/>
    <property type="match status" value="1"/>
</dbReference>
<feature type="transmembrane region" description="Helical" evidence="5">
    <location>
        <begin position="227"/>
        <end position="250"/>
    </location>
</feature>
<feature type="domain" description="Glycosyltransferase 2-like" evidence="6">
    <location>
        <begin position="5"/>
        <end position="165"/>
    </location>
</feature>
<comment type="subcellular location">
    <subcellularLocation>
        <location evidence="1">Membrane</location>
        <topology evidence="1">Multi-pass membrane protein</topology>
    </subcellularLocation>
</comment>
<name>A0ABW1LDJ8_9BACL</name>
<feature type="transmembrane region" description="Helical" evidence="5">
    <location>
        <begin position="256"/>
        <end position="275"/>
    </location>
</feature>
<dbReference type="InterPro" id="IPR029044">
    <property type="entry name" value="Nucleotide-diphossugar_trans"/>
</dbReference>